<proteinExistence type="predicted"/>
<organism evidence="2 3">
    <name type="scientific">Micromonospora siamensis</name>
    <dbReference type="NCBI Taxonomy" id="299152"/>
    <lineage>
        <taxon>Bacteria</taxon>
        <taxon>Bacillati</taxon>
        <taxon>Actinomycetota</taxon>
        <taxon>Actinomycetes</taxon>
        <taxon>Micromonosporales</taxon>
        <taxon>Micromonosporaceae</taxon>
        <taxon>Micromonospora</taxon>
    </lineage>
</organism>
<gene>
    <name evidence="2" type="ORF">GA0074704_1224</name>
</gene>
<protein>
    <submittedName>
        <fullName evidence="2">Uncharacterized protein</fullName>
    </submittedName>
</protein>
<name>A0A1C5H818_9ACTN</name>
<evidence type="ECO:0000313" key="2">
    <source>
        <dbReference type="EMBL" id="SCG42140.1"/>
    </source>
</evidence>
<dbReference type="EMBL" id="LT607751">
    <property type="protein sequence ID" value="SCG42140.1"/>
    <property type="molecule type" value="Genomic_DNA"/>
</dbReference>
<feature type="transmembrane region" description="Helical" evidence="1">
    <location>
        <begin position="54"/>
        <end position="74"/>
    </location>
</feature>
<sequence length="81" mass="8208">MRWIDEPAAGQEPEHPAPVLNLITSKDDTAPAQPVAAAAQNSDDADSDGGNGTAYGIAGILLGLAGLVAGLLAYRRTNHAS</sequence>
<reference evidence="2 3" key="1">
    <citation type="submission" date="2016-06" db="EMBL/GenBank/DDBJ databases">
        <authorList>
            <person name="Kjaerup R.B."/>
            <person name="Dalgaard T.S."/>
            <person name="Juul-Madsen H.R."/>
        </authorList>
    </citation>
    <scope>NUCLEOTIDE SEQUENCE [LARGE SCALE GENOMIC DNA]</scope>
    <source>
        <strain evidence="2 3">DSM 45097</strain>
    </source>
</reference>
<keyword evidence="1" id="KW-0472">Membrane</keyword>
<evidence type="ECO:0000256" key="1">
    <source>
        <dbReference type="SAM" id="Phobius"/>
    </source>
</evidence>
<keyword evidence="1" id="KW-1133">Transmembrane helix</keyword>
<keyword evidence="1" id="KW-0812">Transmembrane</keyword>
<keyword evidence="3" id="KW-1185">Reference proteome</keyword>
<accession>A0A1C5H818</accession>
<evidence type="ECO:0000313" key="3">
    <source>
        <dbReference type="Proteomes" id="UP000198210"/>
    </source>
</evidence>
<dbReference type="Proteomes" id="UP000198210">
    <property type="component" value="Chromosome I"/>
</dbReference>
<dbReference type="AlphaFoldDB" id="A0A1C5H818"/>